<evidence type="ECO:0000256" key="6">
    <source>
        <dbReference type="SAM" id="Phobius"/>
    </source>
</evidence>
<evidence type="ECO:0000313" key="8">
    <source>
        <dbReference type="Proteomes" id="UP001235712"/>
    </source>
</evidence>
<feature type="transmembrane region" description="Helical" evidence="6">
    <location>
        <begin position="267"/>
        <end position="290"/>
    </location>
</feature>
<keyword evidence="4 6" id="KW-1133">Transmembrane helix</keyword>
<comment type="caution">
    <text evidence="7">The sequence shown here is derived from an EMBL/GenBank/DDBJ whole genome shotgun (WGS) entry which is preliminary data.</text>
</comment>
<sequence length="464" mass="47217">MTRPPSSQADRTEVIRLSKSPGRTSTDRQILALALPALGALVAEPLFLLADSAIVGRLGTTELAGLGIAAALLTTAVYIFVFLAYGTTSSVARLMGAGERTKAVAIGLDAAWLAAGIGIAVALIGYPAAPYAVDLIGAAGAEAGVRDAAITYLRWALPGIPAMLIVLALVGVLRGLQNTRVTLWIAVTGAIVNALLNLLFVHGVGWGIAGSAIGTTITQCGMAVAAIGYVVGDARREGVSLKPHLAGVRLAGRTGVPLLIRTVAMRLLLLLTTAVAAGFGAPALAAHQVALGVWNLLALGLDALAIAGQALTGTALGAGDVEGARRATTRMVRWGIGAGAVFAGVLLLCAGVLGPLFSDDPQVRTALTGALVVAALTQPVAGYVFVLDGVLIGAGDGRFLAFAAVAQTALYAPAAIAIGLWGPDGKAGLVWLWVAFAGGWMVVRAVVLRRRERGDQWLVTGAYR</sequence>
<feature type="transmembrane region" description="Helical" evidence="6">
    <location>
        <begin position="399"/>
        <end position="422"/>
    </location>
</feature>
<feature type="transmembrane region" description="Helical" evidence="6">
    <location>
        <begin position="366"/>
        <end position="387"/>
    </location>
</feature>
<feature type="transmembrane region" description="Helical" evidence="6">
    <location>
        <begin position="206"/>
        <end position="232"/>
    </location>
</feature>
<feature type="transmembrane region" description="Helical" evidence="6">
    <location>
        <begin position="62"/>
        <end position="85"/>
    </location>
</feature>
<organism evidence="7 8">
    <name type="scientific">Kineosporia succinea</name>
    <dbReference type="NCBI Taxonomy" id="84632"/>
    <lineage>
        <taxon>Bacteria</taxon>
        <taxon>Bacillati</taxon>
        <taxon>Actinomycetota</taxon>
        <taxon>Actinomycetes</taxon>
        <taxon>Kineosporiales</taxon>
        <taxon>Kineosporiaceae</taxon>
        <taxon>Kineosporia</taxon>
    </lineage>
</organism>
<feature type="transmembrane region" description="Helical" evidence="6">
    <location>
        <begin position="428"/>
        <end position="447"/>
    </location>
</feature>
<dbReference type="Proteomes" id="UP001235712">
    <property type="component" value="Unassembled WGS sequence"/>
</dbReference>
<evidence type="ECO:0000256" key="4">
    <source>
        <dbReference type="ARBA" id="ARBA00022989"/>
    </source>
</evidence>
<feature type="transmembrane region" description="Helical" evidence="6">
    <location>
        <begin position="331"/>
        <end position="354"/>
    </location>
</feature>
<keyword evidence="8" id="KW-1185">Reference proteome</keyword>
<feature type="transmembrane region" description="Helical" evidence="6">
    <location>
        <begin position="155"/>
        <end position="174"/>
    </location>
</feature>
<dbReference type="InterPro" id="IPR044644">
    <property type="entry name" value="DinF-like"/>
</dbReference>
<comment type="similarity">
    <text evidence="2">Belongs to the multi antimicrobial extrusion (MATE) (TC 2.A.66.1) family.</text>
</comment>
<accession>A0ABT9P1H2</accession>
<feature type="transmembrane region" description="Helical" evidence="6">
    <location>
        <begin position="181"/>
        <end position="200"/>
    </location>
</feature>
<gene>
    <name evidence="7" type="ORF">J2S57_002160</name>
</gene>
<evidence type="ECO:0000313" key="7">
    <source>
        <dbReference type="EMBL" id="MDP9826411.1"/>
    </source>
</evidence>
<feature type="transmembrane region" description="Helical" evidence="6">
    <location>
        <begin position="30"/>
        <end position="50"/>
    </location>
</feature>
<dbReference type="EMBL" id="JAUSQZ010000001">
    <property type="protein sequence ID" value="MDP9826411.1"/>
    <property type="molecule type" value="Genomic_DNA"/>
</dbReference>
<evidence type="ECO:0000256" key="2">
    <source>
        <dbReference type="ARBA" id="ARBA00010199"/>
    </source>
</evidence>
<dbReference type="PANTHER" id="PTHR42893:SF46">
    <property type="entry name" value="PROTEIN DETOXIFICATION 44, CHLOROPLASTIC"/>
    <property type="match status" value="1"/>
</dbReference>
<dbReference type="Pfam" id="PF01554">
    <property type="entry name" value="MatE"/>
    <property type="match status" value="2"/>
</dbReference>
<evidence type="ECO:0000256" key="3">
    <source>
        <dbReference type="ARBA" id="ARBA00022692"/>
    </source>
</evidence>
<keyword evidence="5 6" id="KW-0472">Membrane</keyword>
<comment type="subcellular location">
    <subcellularLocation>
        <location evidence="1">Membrane</location>
        <topology evidence="1">Multi-pass membrane protein</topology>
    </subcellularLocation>
</comment>
<reference evidence="7 8" key="1">
    <citation type="submission" date="2023-07" db="EMBL/GenBank/DDBJ databases">
        <title>Sequencing the genomes of 1000 actinobacteria strains.</title>
        <authorList>
            <person name="Klenk H.-P."/>
        </authorList>
    </citation>
    <scope>NUCLEOTIDE SEQUENCE [LARGE SCALE GENOMIC DNA]</scope>
    <source>
        <strain evidence="7 8">DSM 44388</strain>
    </source>
</reference>
<feature type="transmembrane region" description="Helical" evidence="6">
    <location>
        <begin position="296"/>
        <end position="319"/>
    </location>
</feature>
<dbReference type="InterPro" id="IPR002528">
    <property type="entry name" value="MATE_fam"/>
</dbReference>
<evidence type="ECO:0000256" key="1">
    <source>
        <dbReference type="ARBA" id="ARBA00004141"/>
    </source>
</evidence>
<proteinExistence type="inferred from homology"/>
<name>A0ABT9P1H2_9ACTN</name>
<feature type="transmembrane region" description="Helical" evidence="6">
    <location>
        <begin position="106"/>
        <end position="126"/>
    </location>
</feature>
<keyword evidence="3 6" id="KW-0812">Transmembrane</keyword>
<dbReference type="RefSeq" id="WP_307241164.1">
    <property type="nucleotide sequence ID" value="NZ_JAUSQZ010000001.1"/>
</dbReference>
<protein>
    <submittedName>
        <fullName evidence="7">MATE family efflux protein</fullName>
    </submittedName>
</protein>
<dbReference type="NCBIfam" id="TIGR00797">
    <property type="entry name" value="matE"/>
    <property type="match status" value="1"/>
</dbReference>
<dbReference type="PANTHER" id="PTHR42893">
    <property type="entry name" value="PROTEIN DETOXIFICATION 44, CHLOROPLASTIC-RELATED"/>
    <property type="match status" value="1"/>
</dbReference>
<evidence type="ECO:0000256" key="5">
    <source>
        <dbReference type="ARBA" id="ARBA00023136"/>
    </source>
</evidence>